<evidence type="ECO:0000313" key="2">
    <source>
        <dbReference type="EMBL" id="KAA8517730.1"/>
    </source>
</evidence>
<sequence length="153" mass="16266">MEDGVTENESLVFPMNNTSSGRGDEEERDQGQDRDEESKGGGGEQEGINEGQAEDLEVKDEGKSNFGSKEDLGGGGIVSHLISNIFPHGEGGGGEKEDNEEVVERKEQVKREEEGGGGGVIDNIVSRFPTPLAYDAAPATEEASLLIHAIVHD</sequence>
<proteinExistence type="predicted"/>
<evidence type="ECO:0000256" key="1">
    <source>
        <dbReference type="SAM" id="MobiDB-lite"/>
    </source>
</evidence>
<evidence type="ECO:0000313" key="3">
    <source>
        <dbReference type="Proteomes" id="UP000325577"/>
    </source>
</evidence>
<feature type="compositionally biased region" description="Basic and acidic residues" evidence="1">
    <location>
        <begin position="59"/>
        <end position="72"/>
    </location>
</feature>
<organism evidence="2 3">
    <name type="scientific">Nyssa sinensis</name>
    <dbReference type="NCBI Taxonomy" id="561372"/>
    <lineage>
        <taxon>Eukaryota</taxon>
        <taxon>Viridiplantae</taxon>
        <taxon>Streptophyta</taxon>
        <taxon>Embryophyta</taxon>
        <taxon>Tracheophyta</taxon>
        <taxon>Spermatophyta</taxon>
        <taxon>Magnoliopsida</taxon>
        <taxon>eudicotyledons</taxon>
        <taxon>Gunneridae</taxon>
        <taxon>Pentapetalae</taxon>
        <taxon>asterids</taxon>
        <taxon>Cornales</taxon>
        <taxon>Nyssaceae</taxon>
        <taxon>Nyssa</taxon>
    </lineage>
</organism>
<gene>
    <name evidence="2" type="ORF">F0562_015211</name>
</gene>
<keyword evidence="3" id="KW-1185">Reference proteome</keyword>
<feature type="region of interest" description="Disordered" evidence="1">
    <location>
        <begin position="1"/>
        <end position="124"/>
    </location>
</feature>
<accession>A0A5J4ZGR2</accession>
<feature type="compositionally biased region" description="Basic and acidic residues" evidence="1">
    <location>
        <begin position="102"/>
        <end position="114"/>
    </location>
</feature>
<dbReference type="OrthoDB" id="1712073at2759"/>
<dbReference type="EMBL" id="CM018050">
    <property type="protein sequence ID" value="KAA8517730.1"/>
    <property type="molecule type" value="Genomic_DNA"/>
</dbReference>
<protein>
    <submittedName>
        <fullName evidence="2">Uncharacterized protein</fullName>
    </submittedName>
</protein>
<dbReference type="Proteomes" id="UP000325577">
    <property type="component" value="Linkage Group LG7"/>
</dbReference>
<feature type="compositionally biased region" description="Basic and acidic residues" evidence="1">
    <location>
        <begin position="22"/>
        <end position="39"/>
    </location>
</feature>
<name>A0A5J4ZGR2_9ASTE</name>
<reference evidence="2 3" key="1">
    <citation type="submission" date="2019-09" db="EMBL/GenBank/DDBJ databases">
        <title>A chromosome-level genome assembly of the Chinese tupelo Nyssa sinensis.</title>
        <authorList>
            <person name="Yang X."/>
            <person name="Kang M."/>
            <person name="Yang Y."/>
            <person name="Xiong H."/>
            <person name="Wang M."/>
            <person name="Zhang Z."/>
            <person name="Wang Z."/>
            <person name="Wu H."/>
            <person name="Ma T."/>
            <person name="Liu J."/>
            <person name="Xi Z."/>
        </authorList>
    </citation>
    <scope>NUCLEOTIDE SEQUENCE [LARGE SCALE GENOMIC DNA]</scope>
    <source>
        <strain evidence="2">J267</strain>
        <tissue evidence="2">Leaf</tissue>
    </source>
</reference>
<dbReference type="AlphaFoldDB" id="A0A5J4ZGR2"/>